<evidence type="ECO:0000256" key="6">
    <source>
        <dbReference type="ARBA" id="ARBA00022729"/>
    </source>
</evidence>
<evidence type="ECO:0000259" key="13">
    <source>
        <dbReference type="Pfam" id="PF07774"/>
    </source>
</evidence>
<feature type="domain" description="ER membrane protein complex subunit 1 C-terminal" evidence="13">
    <location>
        <begin position="774"/>
        <end position="979"/>
    </location>
</feature>
<feature type="transmembrane region" description="Helical" evidence="11">
    <location>
        <begin position="949"/>
        <end position="970"/>
    </location>
</feature>
<dbReference type="PANTHER" id="PTHR21573">
    <property type="entry name" value="ER MEMBRANE PROTEIN COMPLEX SUBUNIT 1"/>
    <property type="match status" value="1"/>
</dbReference>
<keyword evidence="5 11" id="KW-0812">Transmembrane</keyword>
<dbReference type="GO" id="GO:0034975">
    <property type="term" value="P:protein folding in endoplasmic reticulum"/>
    <property type="evidence" value="ECO:0007669"/>
    <property type="project" value="TreeGrafter"/>
</dbReference>
<evidence type="ECO:0000256" key="9">
    <source>
        <dbReference type="ARBA" id="ARBA00023136"/>
    </source>
</evidence>
<accession>A0A8K0A2R4</accession>
<evidence type="ECO:0000256" key="4">
    <source>
        <dbReference type="ARBA" id="ARBA00020824"/>
    </source>
</evidence>
<evidence type="ECO:0000256" key="12">
    <source>
        <dbReference type="SAM" id="SignalP"/>
    </source>
</evidence>
<sequence>MTAHGLGSLLPWILLVAALAVHVPPTSGMYEDQIGKFDWHQQYIGAVRQAAFDQSAPVSKRIFVGTESNVVAAINSRTGQLAWRHVQERGDPWGVDAVLHKNSVLVTVCSGGDAVRAWDPASGTLLWEFLAKEKNDSPAKALLVEGKQNDRSYVESVAVLTKKTLRILSAVDGHEMVSTEVWSSGESGGTAVLHQASNGQLFAISISSQSTIQIVSYTHVPGKGYEAVKRVVPAGWALPQSTQCVVTGDNFLVCSEASSNSLHTMSLVDGSAFSAVPLLSLGFNSWQPDSLAIRAVQVGRKEVVLRLAKDHYVLLQATASTVTVLKDLPDVYTTTTARSQERDIMFVVKKGSKDELVVTGLYLENLKEDPALTQMIARQLHYGSPQQVTVYTFLKRDGATGYRALLQMEDQSLLMLQQLQGNQGHVMWQRNEALASISAVDQVDLPVSETESKFEEEFGEESEEDLSVWQMFTRRISTQLEQLKDLADKFEEYRKPKAKQVEKQLERDPFNLRKMIVAVTSAGKLYGLDSANGDVVWQYFLPNIRCFSQGEMYLFVQRTTAHFPHPPQAMLVAQEKATGNGLVFTFNPTTGQPVNTSSAAGIPQPFKVLQANLLPVMNNHHLHPVMIVDSDHGVHIFPPSSSVLSVLKKNNGKIFLHAADLAKSTLTGFSLATSQDGTVELAQAWHLSLPIPSQKIVGVVPRRANEHVHSQGRVLSDRSVMYKYLNPNLLAVVTEGIERDIPLLTLYLVDAVTGQVVYSMQHKRASGPIHLVHSENWVVYHYWNGKFRRHEMTVLELFESQGDRNSTTFSSLSTQSLPLVLQQAYIFPTGLAAMAVSNTERGITARSLLLALPNGGLMTFPKNILDPRRPIIPTKQHQEEGVYPYMPELHINPMTLLTYNQSVEGIRGIHIGAAGLESTSVVLAYGLDLFYTRIMPSQMFDVLKEDFDYFFISSILLGLVMATLITHRLAAMKTLNRSWR</sequence>
<dbReference type="InterPro" id="IPR058545">
    <property type="entry name" value="Beta-prop_EMC1_1st"/>
</dbReference>
<evidence type="ECO:0000313" key="16">
    <source>
        <dbReference type="Proteomes" id="UP000838412"/>
    </source>
</evidence>
<dbReference type="Pfam" id="PF07774">
    <property type="entry name" value="EMC1_C"/>
    <property type="match status" value="1"/>
</dbReference>
<keyword evidence="8 11" id="KW-1133">Transmembrane helix</keyword>
<dbReference type="InterPro" id="IPR011047">
    <property type="entry name" value="Quinoprotein_ADH-like_sf"/>
</dbReference>
<keyword evidence="9 11" id="KW-0472">Membrane</keyword>
<protein>
    <recommendedName>
        <fullName evidence="4">ER membrane protein complex subunit 1</fullName>
    </recommendedName>
</protein>
<dbReference type="InterPro" id="IPR015943">
    <property type="entry name" value="WD40/YVTN_repeat-like_dom_sf"/>
</dbReference>
<evidence type="ECO:0000313" key="15">
    <source>
        <dbReference type="EMBL" id="CAH1266480.1"/>
    </source>
</evidence>
<evidence type="ECO:0000256" key="8">
    <source>
        <dbReference type="ARBA" id="ARBA00022989"/>
    </source>
</evidence>
<comment type="subunit">
    <text evidence="3">Component of the ER membrane protein complex (EMC).</text>
</comment>
<evidence type="ECO:0000256" key="2">
    <source>
        <dbReference type="ARBA" id="ARBA00007904"/>
    </source>
</evidence>
<dbReference type="InterPro" id="IPR011678">
    <property type="entry name" value="EMC1_C"/>
</dbReference>
<evidence type="ECO:0000256" key="7">
    <source>
        <dbReference type="ARBA" id="ARBA00022824"/>
    </source>
</evidence>
<evidence type="ECO:0000256" key="1">
    <source>
        <dbReference type="ARBA" id="ARBA00004115"/>
    </source>
</evidence>
<keyword evidence="6 12" id="KW-0732">Signal</keyword>
<evidence type="ECO:0000259" key="14">
    <source>
        <dbReference type="Pfam" id="PF25293"/>
    </source>
</evidence>
<dbReference type="Pfam" id="PF25293">
    <property type="entry name" value="Beta-prop_EMC1_N"/>
    <property type="match status" value="1"/>
</dbReference>
<dbReference type="EMBL" id="OV696690">
    <property type="protein sequence ID" value="CAH1266480.1"/>
    <property type="molecule type" value="Genomic_DNA"/>
</dbReference>
<dbReference type="InterPro" id="IPR026895">
    <property type="entry name" value="EMC1"/>
</dbReference>
<keyword evidence="10" id="KW-0325">Glycoprotein</keyword>
<keyword evidence="7" id="KW-0256">Endoplasmic reticulum</keyword>
<evidence type="ECO:0000256" key="11">
    <source>
        <dbReference type="SAM" id="Phobius"/>
    </source>
</evidence>
<feature type="domain" description="EMC1 first beta-propeller" evidence="14">
    <location>
        <begin position="29"/>
        <end position="432"/>
    </location>
</feature>
<proteinExistence type="inferred from homology"/>
<feature type="chain" id="PRO_5035466565" description="ER membrane protein complex subunit 1" evidence="12">
    <location>
        <begin position="29"/>
        <end position="980"/>
    </location>
</feature>
<dbReference type="Gene3D" id="2.130.10.10">
    <property type="entry name" value="YVTN repeat-like/Quinoprotein amine dehydrogenase"/>
    <property type="match status" value="2"/>
</dbReference>
<reference evidence="15" key="1">
    <citation type="submission" date="2022-01" db="EMBL/GenBank/DDBJ databases">
        <authorList>
            <person name="Braso-Vives M."/>
        </authorList>
    </citation>
    <scope>NUCLEOTIDE SEQUENCE</scope>
</reference>
<organism evidence="15 16">
    <name type="scientific">Branchiostoma lanceolatum</name>
    <name type="common">Common lancelet</name>
    <name type="synonym">Amphioxus lanceolatum</name>
    <dbReference type="NCBI Taxonomy" id="7740"/>
    <lineage>
        <taxon>Eukaryota</taxon>
        <taxon>Metazoa</taxon>
        <taxon>Chordata</taxon>
        <taxon>Cephalochordata</taxon>
        <taxon>Leptocardii</taxon>
        <taxon>Amphioxiformes</taxon>
        <taxon>Branchiostomatidae</taxon>
        <taxon>Branchiostoma</taxon>
    </lineage>
</organism>
<dbReference type="PANTHER" id="PTHR21573:SF0">
    <property type="entry name" value="ER MEMBRANE PROTEIN COMPLEX SUBUNIT 1"/>
    <property type="match status" value="1"/>
</dbReference>
<dbReference type="InterPro" id="IPR018391">
    <property type="entry name" value="PQQ_b-propeller_rpt"/>
</dbReference>
<dbReference type="OrthoDB" id="28092at2759"/>
<evidence type="ECO:0000256" key="10">
    <source>
        <dbReference type="ARBA" id="ARBA00023180"/>
    </source>
</evidence>
<dbReference type="Proteomes" id="UP000838412">
    <property type="component" value="Chromosome 5"/>
</dbReference>
<name>A0A8K0A2R4_BRALA</name>
<dbReference type="GO" id="GO:0072546">
    <property type="term" value="C:EMC complex"/>
    <property type="evidence" value="ECO:0007669"/>
    <property type="project" value="InterPro"/>
</dbReference>
<dbReference type="AlphaFoldDB" id="A0A8K0A2R4"/>
<comment type="similarity">
    <text evidence="2">Belongs to the EMC1 family.</text>
</comment>
<dbReference type="SUPFAM" id="SSF50998">
    <property type="entry name" value="Quinoprotein alcohol dehydrogenase-like"/>
    <property type="match status" value="2"/>
</dbReference>
<dbReference type="SMART" id="SM00564">
    <property type="entry name" value="PQQ"/>
    <property type="match status" value="3"/>
</dbReference>
<feature type="signal peptide" evidence="12">
    <location>
        <begin position="1"/>
        <end position="28"/>
    </location>
</feature>
<keyword evidence="16" id="KW-1185">Reference proteome</keyword>
<comment type="subcellular location">
    <subcellularLocation>
        <location evidence="1">Endoplasmic reticulum membrane</location>
        <topology evidence="1">Single-pass type I membrane protein</topology>
    </subcellularLocation>
</comment>
<evidence type="ECO:0000256" key="3">
    <source>
        <dbReference type="ARBA" id="ARBA00011276"/>
    </source>
</evidence>
<gene>
    <name evidence="15" type="primary">EMC1</name>
    <name evidence="15" type="ORF">BLAG_LOCUS20067</name>
</gene>
<evidence type="ECO:0000256" key="5">
    <source>
        <dbReference type="ARBA" id="ARBA00022692"/>
    </source>
</evidence>